<reference evidence="9" key="1">
    <citation type="submission" date="2015-05" db="EMBL/GenBank/DDBJ databases">
        <authorList>
            <person name="Fogelqvist Johan"/>
        </authorList>
    </citation>
    <scope>NUCLEOTIDE SEQUENCE [LARGE SCALE GENOMIC DNA]</scope>
</reference>
<dbReference type="SUPFAM" id="SSF47203">
    <property type="entry name" value="Acyl-CoA dehydrogenase C-terminal domain-like"/>
    <property type="match status" value="1"/>
</dbReference>
<dbReference type="InterPro" id="IPR052904">
    <property type="entry name" value="Acyl-CoA_dehydrogenase-like"/>
</dbReference>
<evidence type="ECO:0000259" key="6">
    <source>
        <dbReference type="Pfam" id="PF02770"/>
    </source>
</evidence>
<gene>
    <name evidence="8" type="ORF">BN1723_001902</name>
</gene>
<feature type="domain" description="Acyl-CoA oxidase/dehydrogenase middle" evidence="6">
    <location>
        <begin position="206"/>
        <end position="319"/>
    </location>
</feature>
<dbReference type="AlphaFoldDB" id="A0A0G4KS91"/>
<evidence type="ECO:0000256" key="4">
    <source>
        <dbReference type="RuleBase" id="RU362125"/>
    </source>
</evidence>
<dbReference type="SUPFAM" id="SSF56645">
    <property type="entry name" value="Acyl-CoA dehydrogenase NM domain-like"/>
    <property type="match status" value="1"/>
</dbReference>
<evidence type="ECO:0000313" key="8">
    <source>
        <dbReference type="EMBL" id="CRK12654.1"/>
    </source>
</evidence>
<dbReference type="EMBL" id="CVQI01003335">
    <property type="protein sequence ID" value="CRK12654.1"/>
    <property type="molecule type" value="Genomic_DNA"/>
</dbReference>
<dbReference type="Gene3D" id="1.20.140.10">
    <property type="entry name" value="Butyryl-CoA Dehydrogenase, subunit A, domain 3"/>
    <property type="match status" value="1"/>
</dbReference>
<evidence type="ECO:0000256" key="2">
    <source>
        <dbReference type="ARBA" id="ARBA00022630"/>
    </source>
</evidence>
<dbReference type="InterPro" id="IPR006091">
    <property type="entry name" value="Acyl-CoA_Oxase/DH_mid-dom"/>
</dbReference>
<comment type="similarity">
    <text evidence="1 4">Belongs to the acyl-CoA dehydrogenase family.</text>
</comment>
<dbReference type="InterPro" id="IPR041504">
    <property type="entry name" value="AidB_N"/>
</dbReference>
<dbReference type="Pfam" id="PF18158">
    <property type="entry name" value="AidB_N"/>
    <property type="match status" value="1"/>
</dbReference>
<keyword evidence="4" id="KW-0560">Oxidoreductase</keyword>
<evidence type="ECO:0008006" key="10">
    <source>
        <dbReference type="Google" id="ProtNLM"/>
    </source>
</evidence>
<dbReference type="Gene3D" id="2.40.110.20">
    <property type="match status" value="1"/>
</dbReference>
<evidence type="ECO:0000256" key="1">
    <source>
        <dbReference type="ARBA" id="ARBA00009347"/>
    </source>
</evidence>
<evidence type="ECO:0000256" key="3">
    <source>
        <dbReference type="ARBA" id="ARBA00022827"/>
    </source>
</evidence>
<dbReference type="GO" id="GO:0003995">
    <property type="term" value="F:acyl-CoA dehydrogenase activity"/>
    <property type="evidence" value="ECO:0007669"/>
    <property type="project" value="TreeGrafter"/>
</dbReference>
<protein>
    <recommendedName>
        <fullName evidence="10">Acyl-CoA dehydrogenase/oxidase C-terminal domain-containing protein</fullName>
    </recommendedName>
</protein>
<organism evidence="8 9">
    <name type="scientific">Verticillium longisporum</name>
    <name type="common">Verticillium dahliae var. longisporum</name>
    <dbReference type="NCBI Taxonomy" id="100787"/>
    <lineage>
        <taxon>Eukaryota</taxon>
        <taxon>Fungi</taxon>
        <taxon>Dikarya</taxon>
        <taxon>Ascomycota</taxon>
        <taxon>Pezizomycotina</taxon>
        <taxon>Sordariomycetes</taxon>
        <taxon>Hypocreomycetidae</taxon>
        <taxon>Glomerellales</taxon>
        <taxon>Plectosphaerellaceae</taxon>
        <taxon>Verticillium</taxon>
    </lineage>
</organism>
<accession>A0A0G4KS91</accession>
<dbReference type="InterPro" id="IPR009075">
    <property type="entry name" value="AcylCo_DH/oxidase_C"/>
</dbReference>
<keyword evidence="2 4" id="KW-0285">Flavoprotein</keyword>
<dbReference type="InterPro" id="IPR036250">
    <property type="entry name" value="AcylCo_DH-like_C"/>
</dbReference>
<comment type="cofactor">
    <cofactor evidence="4">
        <name>FAD</name>
        <dbReference type="ChEBI" id="CHEBI:57692"/>
    </cofactor>
</comment>
<dbReference type="Pfam" id="PF02770">
    <property type="entry name" value="Acyl-CoA_dh_M"/>
    <property type="match status" value="1"/>
</dbReference>
<feature type="domain" description="Adaptive response protein AidB N-terminal" evidence="7">
    <location>
        <begin position="34"/>
        <end position="166"/>
    </location>
</feature>
<dbReference type="Proteomes" id="UP000045706">
    <property type="component" value="Unassembled WGS sequence"/>
</dbReference>
<dbReference type="Pfam" id="PF00441">
    <property type="entry name" value="Acyl-CoA_dh_1"/>
    <property type="match status" value="1"/>
</dbReference>
<dbReference type="PANTHER" id="PTHR42707">
    <property type="entry name" value="ACYL-COA DEHYDROGENASE"/>
    <property type="match status" value="1"/>
</dbReference>
<proteinExistence type="inferred from homology"/>
<keyword evidence="3 4" id="KW-0274">FAD</keyword>
<evidence type="ECO:0000259" key="7">
    <source>
        <dbReference type="Pfam" id="PF18158"/>
    </source>
</evidence>
<name>A0A0G4KS91_VERLO</name>
<feature type="domain" description="Acyl-CoA dehydrogenase/oxidase C-terminal" evidence="5">
    <location>
        <begin position="330"/>
        <end position="507"/>
    </location>
</feature>
<evidence type="ECO:0000259" key="5">
    <source>
        <dbReference type="Pfam" id="PF00441"/>
    </source>
</evidence>
<dbReference type="PANTHER" id="PTHR42707:SF2">
    <property type="entry name" value="ACD11 DEHYDROGENASE"/>
    <property type="match status" value="1"/>
</dbReference>
<evidence type="ECO:0000313" key="9">
    <source>
        <dbReference type="Proteomes" id="UP000045706"/>
    </source>
</evidence>
<dbReference type="InterPro" id="IPR009100">
    <property type="entry name" value="AcylCoA_DH/oxidase_NM_dom_sf"/>
</dbReference>
<sequence length="647" mass="70414">MTSVPIASSAISGFFQQLPTILPQYTSPQLANAHDEATDDVVLTRLTKLYLPESSQQVVGKAMHEISRTVLEPATLKHAVEAETVPPTLQPLTTFGELNRDDPLVLCHGWKALKAIGIRAGVVSLGYDKSTSTHNRRVHQFLVNHNWHHTSILTMCPMSMTDGSARFISNHTGDDDGDEKGRNAVLSEYYRRLVSSDPSEAWTSGQWMTERSGGSDVRGTETIATRLTPTDLKGAGGRGQDVLGQPLGPWSIDGFKWFSSATDSDMTMLLAQTPKGLSAFCVPMRRKAGKGSELNGIRIQRLKNKMGTKGLPTAELELKGARGWLVGEEGKGVKAISTVLNITRLYTGAGSVSYWARGLAVCRAYTKVRKVRGAYLYENLQHNHWMAGETVKYRAATALTFFAVALLGCSEQGSSVMRNTPAAALIPDDETAKLLLRLLTPVIKAQTSVAAVAGHRANMECLGGVGYCENHEDGGILNLAKIFRDSVVQTIWEGTVSVMADDVGRVLKDKRIQGGRIIEDVFTPWTMRTLKLCSKRFADECTAVTERLESLLTLISRIKADGALLEYSGRWLLDHLDVVTTATLLLYDASTDNDEIASHVAIRYVRSHVSVISYTKLGAFDCAAEAAIDASIFMGASISQKPLAGKL</sequence>
<feature type="non-terminal residue" evidence="8">
    <location>
        <position position="647"/>
    </location>
</feature>